<feature type="compositionally biased region" description="Basic residues" evidence="6">
    <location>
        <begin position="1"/>
        <end position="10"/>
    </location>
</feature>
<organism evidence="8 9">
    <name type="scientific">Tegillarca granosa</name>
    <name type="common">Malaysian cockle</name>
    <name type="synonym">Anadara granosa</name>
    <dbReference type="NCBI Taxonomy" id="220873"/>
    <lineage>
        <taxon>Eukaryota</taxon>
        <taxon>Metazoa</taxon>
        <taxon>Spiralia</taxon>
        <taxon>Lophotrochozoa</taxon>
        <taxon>Mollusca</taxon>
        <taxon>Bivalvia</taxon>
        <taxon>Autobranchia</taxon>
        <taxon>Pteriomorphia</taxon>
        <taxon>Arcoida</taxon>
        <taxon>Arcoidea</taxon>
        <taxon>Arcidae</taxon>
        <taxon>Tegillarca</taxon>
    </lineage>
</organism>
<reference evidence="8 9" key="1">
    <citation type="submission" date="2022-12" db="EMBL/GenBank/DDBJ databases">
        <title>Chromosome-level genome of Tegillarca granosa.</title>
        <authorList>
            <person name="Kim J."/>
        </authorList>
    </citation>
    <scope>NUCLEOTIDE SEQUENCE [LARGE SCALE GENOMIC DNA]</scope>
    <source>
        <strain evidence="8">Teg-2019</strain>
        <tissue evidence="8">Adductor muscle</tissue>
    </source>
</reference>
<dbReference type="Gene3D" id="2.60.40.10">
    <property type="entry name" value="Immunoglobulins"/>
    <property type="match status" value="1"/>
</dbReference>
<feature type="region of interest" description="Disordered" evidence="6">
    <location>
        <begin position="792"/>
        <end position="841"/>
    </location>
</feature>
<dbReference type="SUPFAM" id="SSF50044">
    <property type="entry name" value="SH3-domain"/>
    <property type="match status" value="1"/>
</dbReference>
<dbReference type="PANTHER" id="PTHR14234:SF19">
    <property type="entry name" value="RIM-BINDING PROTEIN, ISOFORM F"/>
    <property type="match status" value="1"/>
</dbReference>
<dbReference type="EMBL" id="JARBDR010000440">
    <property type="protein sequence ID" value="KAJ8312521.1"/>
    <property type="molecule type" value="Genomic_DNA"/>
</dbReference>
<keyword evidence="4" id="KW-0963">Cytoplasm</keyword>
<dbReference type="InterPro" id="IPR003961">
    <property type="entry name" value="FN3_dom"/>
</dbReference>
<feature type="compositionally biased region" description="Basic and acidic residues" evidence="6">
    <location>
        <begin position="1281"/>
        <end position="1290"/>
    </location>
</feature>
<comment type="similarity">
    <text evidence="2">Belongs to the RIMBP family.</text>
</comment>
<feature type="compositionally biased region" description="Low complexity" evidence="6">
    <location>
        <begin position="27"/>
        <end position="39"/>
    </location>
</feature>
<feature type="coiled-coil region" evidence="5">
    <location>
        <begin position="405"/>
        <end position="707"/>
    </location>
</feature>
<feature type="compositionally biased region" description="Basic and acidic residues" evidence="6">
    <location>
        <begin position="1317"/>
        <end position="1332"/>
    </location>
</feature>
<dbReference type="Proteomes" id="UP001217089">
    <property type="component" value="Unassembled WGS sequence"/>
</dbReference>
<evidence type="ECO:0000256" key="2">
    <source>
        <dbReference type="ARBA" id="ARBA00010749"/>
    </source>
</evidence>
<comment type="caution">
    <text evidence="8">The sequence shown here is derived from an EMBL/GenBank/DDBJ whole genome shotgun (WGS) entry which is preliminary data.</text>
</comment>
<feature type="compositionally biased region" description="Acidic residues" evidence="6">
    <location>
        <begin position="1392"/>
        <end position="1401"/>
    </location>
</feature>
<feature type="compositionally biased region" description="Basic and acidic residues" evidence="6">
    <location>
        <begin position="1154"/>
        <end position="1166"/>
    </location>
</feature>
<protein>
    <recommendedName>
        <fullName evidence="7">SH3 domain-containing protein</fullName>
    </recommendedName>
</protein>
<feature type="compositionally biased region" description="Basic and acidic residues" evidence="6">
    <location>
        <begin position="1129"/>
        <end position="1138"/>
    </location>
</feature>
<dbReference type="CDD" id="cd00063">
    <property type="entry name" value="FN3"/>
    <property type="match status" value="1"/>
</dbReference>
<evidence type="ECO:0000256" key="4">
    <source>
        <dbReference type="ARBA" id="ARBA00022490"/>
    </source>
</evidence>
<feature type="compositionally biased region" description="Polar residues" evidence="6">
    <location>
        <begin position="1248"/>
        <end position="1258"/>
    </location>
</feature>
<evidence type="ECO:0000259" key="7">
    <source>
        <dbReference type="SMART" id="SM00326"/>
    </source>
</evidence>
<dbReference type="InterPro" id="IPR013783">
    <property type="entry name" value="Ig-like_fold"/>
</dbReference>
<feature type="region of interest" description="Disordered" evidence="6">
    <location>
        <begin position="710"/>
        <end position="780"/>
    </location>
</feature>
<dbReference type="Gene3D" id="2.30.30.40">
    <property type="entry name" value="SH3 Domains"/>
    <property type="match status" value="2"/>
</dbReference>
<dbReference type="InterPro" id="IPR057950">
    <property type="entry name" value="RIMB1/RIM3A-C-like_N"/>
</dbReference>
<evidence type="ECO:0000313" key="8">
    <source>
        <dbReference type="EMBL" id="KAJ8312521.1"/>
    </source>
</evidence>
<evidence type="ECO:0000256" key="3">
    <source>
        <dbReference type="ARBA" id="ARBA00022443"/>
    </source>
</evidence>
<feature type="region of interest" description="Disordered" evidence="6">
    <location>
        <begin position="1125"/>
        <end position="1412"/>
    </location>
</feature>
<dbReference type="PANTHER" id="PTHR14234">
    <property type="entry name" value="RIM BINDING PROTEIN-RELATED"/>
    <property type="match status" value="1"/>
</dbReference>
<feature type="compositionally biased region" description="Basic and acidic residues" evidence="6">
    <location>
        <begin position="1261"/>
        <end position="1270"/>
    </location>
</feature>
<feature type="compositionally biased region" description="Basic and acidic residues" evidence="6">
    <location>
        <begin position="40"/>
        <end position="55"/>
    </location>
</feature>
<gene>
    <name evidence="8" type="ORF">KUTeg_009894</name>
</gene>
<dbReference type="InterPro" id="IPR040325">
    <property type="entry name" value="RIMBP1/2/3"/>
</dbReference>
<dbReference type="SUPFAM" id="SSF49265">
    <property type="entry name" value="Fibronectin type III"/>
    <property type="match status" value="1"/>
</dbReference>
<dbReference type="InterPro" id="IPR001452">
    <property type="entry name" value="SH3_domain"/>
</dbReference>
<name>A0ABQ9F8H0_TEGGR</name>
<dbReference type="Pfam" id="PF25566">
    <property type="entry name" value="RIMB1_N"/>
    <property type="match status" value="1"/>
</dbReference>
<feature type="compositionally biased region" description="Polar residues" evidence="6">
    <location>
        <begin position="1345"/>
        <end position="1354"/>
    </location>
</feature>
<dbReference type="InterPro" id="IPR036116">
    <property type="entry name" value="FN3_sf"/>
</dbReference>
<evidence type="ECO:0000256" key="1">
    <source>
        <dbReference type="ARBA" id="ARBA00004496"/>
    </source>
</evidence>
<keyword evidence="5" id="KW-0175">Coiled coil</keyword>
<feature type="compositionally biased region" description="Basic and acidic residues" evidence="6">
    <location>
        <begin position="806"/>
        <end position="828"/>
    </location>
</feature>
<feature type="compositionally biased region" description="Low complexity" evidence="6">
    <location>
        <begin position="723"/>
        <end position="736"/>
    </location>
</feature>
<proteinExistence type="inferred from homology"/>
<feature type="compositionally biased region" description="Basic residues" evidence="6">
    <location>
        <begin position="1171"/>
        <end position="1181"/>
    </location>
</feature>
<evidence type="ECO:0000256" key="6">
    <source>
        <dbReference type="SAM" id="MobiDB-lite"/>
    </source>
</evidence>
<dbReference type="Gene3D" id="1.20.5.170">
    <property type="match status" value="1"/>
</dbReference>
<accession>A0ABQ9F8H0</accession>
<keyword evidence="9" id="KW-1185">Reference proteome</keyword>
<comment type="subcellular location">
    <subcellularLocation>
        <location evidence="1">Cytoplasm</location>
    </subcellularLocation>
</comment>
<dbReference type="InterPro" id="IPR036028">
    <property type="entry name" value="SH3-like_dom_sf"/>
</dbReference>
<evidence type="ECO:0000313" key="9">
    <source>
        <dbReference type="Proteomes" id="UP001217089"/>
    </source>
</evidence>
<evidence type="ECO:0000256" key="5">
    <source>
        <dbReference type="SAM" id="Coils"/>
    </source>
</evidence>
<feature type="domain" description="SH3" evidence="7">
    <location>
        <begin position="845"/>
        <end position="900"/>
    </location>
</feature>
<sequence>MELTRKHSYHGRFNPKDDFEFDFNDISRASTPMSSMSSRSEGRRREKTGHSIEDYKRKIARLKSELEMERAHSKQVHKEKSAEIKLLRNSFKRERQQIIDETKEKYQEEKSKEVEILQENIVKKKDLELQQVLRYKEEELKNMKEQFEKEKENLIKSVDENEKRDETAMKNLEEEIKRLKDEKLKIEDKFKKKCDEQTQKEKEFSRIKNDYDTELRRILSESKKVAMGNLQKLKKAEKDLSEACLSDDEISLSDFLPQYLDPHSQSSSRATSRAHSRAPSRSLAHLEDFKLEDIDIEKFLASATPSPFVPLNSTYVLEDNSTSASIPSRSPHLVSRAQSVNEVDHDDPSSEEVQIGIFCSLRSFELIKNVIEISIRTWKTKSIFIIKWNFKMKSNEKRITQPANRRLSEEKDRQLQKKVSELQAQTQRLERKVSLLKAENETLKRKQDEHKPLEDKIKTLKKRNAELAAIARRLEEKAKHLQQENMKKQKDDTGHQEADHLKKVFARQRAKDLAEHAKAMLTKDREIEELRKKCQELADQLSNADFLGPENAQMYGEKEELEIELTQKKIECETLYKEIEKEKTRNRELESDLQTSAAENTQLTVQVSDLTHRLLELEKVNEECNVLRLNLTEAQHECEVAKSERFTLQTKVENLNSVVKVQENAKEEYELALKSLQDRVIELQQRCHSQENRHRDLTKELETLRALATTNNNKKKNFHKQQSSSLNESSKLLNSNDSDHVVSTKSLDTGFADDDDVELDHSNEPSPDQPQVKGQANFEDPELSEISKKLKELEATDSEEDITPNYEDKGDDSGMESNREQKTKKENVITEEPGLSAQTKKGPIQVFVARYSYDPYHHSPNENPDAELPINAGDYDGFFEAELIDGRRGLVPSNFVDKVADEDLAEFHAAVAGANHHDDDSAAANSIQQDLDFDSCEETEKPESLIKVKKKKFEKELSPGDSDDLDLTDVIPYPRNLTLDRQLSTSIVISWKPPENVDNLEIKSYHVYIDGEFKTSIRGNDRTKALVEDVHRVSVRCVTSQGQSLDHHCTLLFGKGLVPNSDHTVTVTGRTDYIVLRCDDFRGFIPKQLMVRTLTSDNKESIDSESVKLPQSLIKEITADAAKTSATEVLRKSTELKQKSPVPKELPDTDDEIERAFQEAQDDRVSPRTKPSPKKVSHKSPVKMEAPTESQSPVRLKSPLRVVPAIEITRDSSTERGTSLDASDEEMDISGRLSGRSSQGKSSDRYQNESPRSKSQSPRMIDMKSDKDNRGTSPQTSKYVQDMDSRDGYREANQNVDKFNEHQNKNTMESPKKHKKDKDFSKQSHKNDEKTSDVNLNSKSDKSSRTSPRTITNSPKHKKGKYYNERDSNANDLKSSDSYNEHKSDMNISEIEPVDYEDTGDVDSISGEINPPVEDNRVRLFVALFDYDPVTMSPNEDAIDEELPFKEDFW</sequence>
<dbReference type="SMART" id="SM00326">
    <property type="entry name" value="SH3"/>
    <property type="match status" value="1"/>
</dbReference>
<feature type="region of interest" description="Disordered" evidence="6">
    <location>
        <begin position="1"/>
        <end position="55"/>
    </location>
</feature>
<keyword evidence="3" id="KW-0728">SH3 domain</keyword>